<feature type="region of interest" description="Disordered" evidence="1">
    <location>
        <begin position="1"/>
        <end position="67"/>
    </location>
</feature>
<feature type="compositionally biased region" description="Polar residues" evidence="1">
    <location>
        <begin position="50"/>
        <end position="60"/>
    </location>
</feature>
<sequence length="96" mass="10562">MAGPGQGMPGMQMGGQIPGMHMQQVQQGAMQMPLGPPQGNPQQPQHPGATQVQRPQTPQTDYRPIDPIGRFRSLIPRLKEALVVRQSIHHDHAKMD</sequence>
<dbReference type="EMBL" id="BLXT01004727">
    <property type="protein sequence ID" value="GFO17176.1"/>
    <property type="molecule type" value="Genomic_DNA"/>
</dbReference>
<keyword evidence="3" id="KW-1185">Reference proteome</keyword>
<dbReference type="Proteomes" id="UP000735302">
    <property type="component" value="Unassembled WGS sequence"/>
</dbReference>
<evidence type="ECO:0000256" key="1">
    <source>
        <dbReference type="SAM" id="MobiDB-lite"/>
    </source>
</evidence>
<dbReference type="AlphaFoldDB" id="A0AAV4BEF4"/>
<evidence type="ECO:0008006" key="4">
    <source>
        <dbReference type="Google" id="ProtNLM"/>
    </source>
</evidence>
<protein>
    <recommendedName>
        <fullName evidence="4">Mediator complex subunit 15</fullName>
    </recommendedName>
</protein>
<reference evidence="2 3" key="1">
    <citation type="journal article" date="2021" name="Elife">
        <title>Chloroplast acquisition without the gene transfer in kleptoplastic sea slugs, Plakobranchus ocellatus.</title>
        <authorList>
            <person name="Maeda T."/>
            <person name="Takahashi S."/>
            <person name="Yoshida T."/>
            <person name="Shimamura S."/>
            <person name="Takaki Y."/>
            <person name="Nagai Y."/>
            <person name="Toyoda A."/>
            <person name="Suzuki Y."/>
            <person name="Arimoto A."/>
            <person name="Ishii H."/>
            <person name="Satoh N."/>
            <person name="Nishiyama T."/>
            <person name="Hasebe M."/>
            <person name="Maruyama T."/>
            <person name="Minagawa J."/>
            <person name="Obokata J."/>
            <person name="Shigenobu S."/>
        </authorList>
    </citation>
    <scope>NUCLEOTIDE SEQUENCE [LARGE SCALE GENOMIC DNA]</scope>
</reference>
<feature type="compositionally biased region" description="Gly residues" evidence="1">
    <location>
        <begin position="1"/>
        <end position="17"/>
    </location>
</feature>
<evidence type="ECO:0000313" key="3">
    <source>
        <dbReference type="Proteomes" id="UP000735302"/>
    </source>
</evidence>
<accession>A0AAV4BEF4</accession>
<name>A0AAV4BEF4_9GAST</name>
<evidence type="ECO:0000313" key="2">
    <source>
        <dbReference type="EMBL" id="GFO17176.1"/>
    </source>
</evidence>
<gene>
    <name evidence="2" type="ORF">PoB_004368100</name>
</gene>
<comment type="caution">
    <text evidence="2">The sequence shown here is derived from an EMBL/GenBank/DDBJ whole genome shotgun (WGS) entry which is preliminary data.</text>
</comment>
<organism evidence="2 3">
    <name type="scientific">Plakobranchus ocellatus</name>
    <dbReference type="NCBI Taxonomy" id="259542"/>
    <lineage>
        <taxon>Eukaryota</taxon>
        <taxon>Metazoa</taxon>
        <taxon>Spiralia</taxon>
        <taxon>Lophotrochozoa</taxon>
        <taxon>Mollusca</taxon>
        <taxon>Gastropoda</taxon>
        <taxon>Heterobranchia</taxon>
        <taxon>Euthyneura</taxon>
        <taxon>Panpulmonata</taxon>
        <taxon>Sacoglossa</taxon>
        <taxon>Placobranchoidea</taxon>
        <taxon>Plakobranchidae</taxon>
        <taxon>Plakobranchus</taxon>
    </lineage>
</organism>
<proteinExistence type="predicted"/>